<name>A0A0A8L6C4_9SACH</name>
<feature type="chain" id="PRO_5002054888" evidence="6">
    <location>
        <begin position="21"/>
        <end position="256"/>
    </location>
</feature>
<keyword evidence="1 3" id="KW-0547">Nucleotide-binding</keyword>
<dbReference type="SUPFAM" id="SSF52540">
    <property type="entry name" value="P-loop containing nucleoside triphosphate hydrolases"/>
    <property type="match status" value="1"/>
</dbReference>
<reference evidence="7 8" key="1">
    <citation type="submission" date="2014-03" db="EMBL/GenBank/DDBJ databases">
        <title>The genome of Kluyveromyces dobzhanskii.</title>
        <authorList>
            <person name="Nystedt B."/>
            <person name="Astrom S."/>
        </authorList>
    </citation>
    <scope>NUCLEOTIDE SEQUENCE [LARGE SCALE GENOMIC DNA]</scope>
    <source>
        <strain evidence="7 8">CBS 2104</strain>
    </source>
</reference>
<organism evidence="7 8">
    <name type="scientific">Kluyveromyces dobzhanskii CBS 2104</name>
    <dbReference type="NCBI Taxonomy" id="1427455"/>
    <lineage>
        <taxon>Eukaryota</taxon>
        <taxon>Fungi</taxon>
        <taxon>Dikarya</taxon>
        <taxon>Ascomycota</taxon>
        <taxon>Saccharomycotina</taxon>
        <taxon>Saccharomycetes</taxon>
        <taxon>Saccharomycetales</taxon>
        <taxon>Saccharomycetaceae</taxon>
        <taxon>Kluyveromyces</taxon>
    </lineage>
</organism>
<dbReference type="PANTHER" id="PTHR45732">
    <property type="entry name" value="ADP-RIBOSYLATION FACTOR-LIKE PROTEIN 8"/>
    <property type="match status" value="1"/>
</dbReference>
<feature type="binding site" evidence="3">
    <location>
        <begin position="134"/>
        <end position="137"/>
    </location>
    <ligand>
        <name>GTP</name>
        <dbReference type="ChEBI" id="CHEBI:37565"/>
    </ligand>
</feature>
<protein>
    <submittedName>
        <fullName evidence="7">WGS project CCBQ000000000 data, contig 00106</fullName>
    </submittedName>
</protein>
<dbReference type="OrthoDB" id="2011769at2759"/>
<keyword evidence="2 3" id="KW-0342">GTP-binding</keyword>
<evidence type="ECO:0000313" key="8">
    <source>
        <dbReference type="Proteomes" id="UP000031516"/>
    </source>
</evidence>
<evidence type="ECO:0000313" key="7">
    <source>
        <dbReference type="EMBL" id="CDO94453.1"/>
    </source>
</evidence>
<dbReference type="PROSITE" id="PS51417">
    <property type="entry name" value="ARF"/>
    <property type="match status" value="1"/>
</dbReference>
<evidence type="ECO:0000256" key="5">
    <source>
        <dbReference type="RuleBase" id="RU003925"/>
    </source>
</evidence>
<dbReference type="GO" id="GO:0098852">
    <property type="term" value="C:lytic vacuole membrane"/>
    <property type="evidence" value="ECO:0007669"/>
    <property type="project" value="TreeGrafter"/>
</dbReference>
<evidence type="ECO:0000256" key="6">
    <source>
        <dbReference type="SAM" id="SignalP"/>
    </source>
</evidence>
<comment type="similarity">
    <text evidence="5">Belongs to the small GTPase superfamily. Arf family.</text>
</comment>
<dbReference type="NCBIfam" id="TIGR00231">
    <property type="entry name" value="small_GTP"/>
    <property type="match status" value="1"/>
</dbReference>
<evidence type="ECO:0000256" key="1">
    <source>
        <dbReference type="ARBA" id="ARBA00022741"/>
    </source>
</evidence>
<dbReference type="EMBL" id="CCBQ010000037">
    <property type="protein sequence ID" value="CDO94453.1"/>
    <property type="molecule type" value="Genomic_DNA"/>
</dbReference>
<dbReference type="AlphaFoldDB" id="A0A0A8L6C4"/>
<feature type="binding site" evidence="4">
    <location>
        <position position="37"/>
    </location>
    <ligand>
        <name>Mg(2+)</name>
        <dbReference type="ChEBI" id="CHEBI:18420"/>
    </ligand>
</feature>
<dbReference type="Pfam" id="PF00025">
    <property type="entry name" value="Arf"/>
    <property type="match status" value="1"/>
</dbReference>
<dbReference type="InterPro" id="IPR027417">
    <property type="entry name" value="P-loop_NTPase"/>
</dbReference>
<dbReference type="InterPro" id="IPR006689">
    <property type="entry name" value="Small_GTPase_ARF/SAR"/>
</dbReference>
<keyword evidence="6" id="KW-0732">Signal</keyword>
<dbReference type="Proteomes" id="UP000031516">
    <property type="component" value="Unassembled WGS sequence"/>
</dbReference>
<evidence type="ECO:0000256" key="3">
    <source>
        <dbReference type="PIRSR" id="PIRSR606689-1"/>
    </source>
</evidence>
<keyword evidence="4" id="KW-0479">Metal-binding</keyword>
<evidence type="ECO:0000256" key="2">
    <source>
        <dbReference type="ARBA" id="ARBA00023134"/>
    </source>
</evidence>
<dbReference type="PANTHER" id="PTHR45732:SF7">
    <property type="entry name" value="ADP-RIBOSYLATION FACTOR-LIKE PROTEIN 8"/>
    <property type="match status" value="1"/>
</dbReference>
<feature type="binding site" evidence="3">
    <location>
        <position position="78"/>
    </location>
    <ligand>
        <name>GTP</name>
        <dbReference type="ChEBI" id="CHEBI:37565"/>
    </ligand>
</feature>
<dbReference type="SMART" id="SM00178">
    <property type="entry name" value="SAR"/>
    <property type="match status" value="1"/>
</dbReference>
<comment type="caution">
    <text evidence="7">The sequence shown here is derived from an EMBL/GenBank/DDBJ whole genome shotgun (WGS) entry which is preliminary data.</text>
</comment>
<proteinExistence type="inferred from homology"/>
<dbReference type="GO" id="GO:0005525">
    <property type="term" value="F:GTP binding"/>
    <property type="evidence" value="ECO:0007669"/>
    <property type="project" value="UniProtKB-KW"/>
</dbReference>
<gene>
    <name evidence="7" type="ORF">KLDO_g2717</name>
</gene>
<keyword evidence="8" id="KW-1185">Reference proteome</keyword>
<dbReference type="GO" id="GO:0003924">
    <property type="term" value="F:GTPase activity"/>
    <property type="evidence" value="ECO:0007669"/>
    <property type="project" value="InterPro"/>
</dbReference>
<dbReference type="SMART" id="SM00175">
    <property type="entry name" value="RAB"/>
    <property type="match status" value="1"/>
</dbReference>
<dbReference type="PRINTS" id="PR00328">
    <property type="entry name" value="SAR1GTPBP"/>
</dbReference>
<dbReference type="PROSITE" id="PS51419">
    <property type="entry name" value="RAB"/>
    <property type="match status" value="1"/>
</dbReference>
<dbReference type="Gene3D" id="3.40.50.300">
    <property type="entry name" value="P-loop containing nucleotide triphosphate hydrolases"/>
    <property type="match status" value="1"/>
</dbReference>
<dbReference type="SMART" id="SM00177">
    <property type="entry name" value="ARF"/>
    <property type="match status" value="1"/>
</dbReference>
<feature type="signal peptide" evidence="6">
    <location>
        <begin position="1"/>
        <end position="20"/>
    </location>
</feature>
<feature type="binding site" evidence="3">
    <location>
        <begin position="30"/>
        <end position="37"/>
    </location>
    <ligand>
        <name>GTP</name>
        <dbReference type="ChEBI" id="CHEBI:37565"/>
    </ligand>
</feature>
<sequence>MDCFWKWVNQLWLWFHSVSVQRQLSIAVVGLQNSGKTTFTNLLAGKEFAVDTIPTLGINVKNVKLPNRTNLTIYDLAGQTRFQKLWERCFQQADLLVFMIDISDLTTWEQAKNKLHDVIIATNLEHVPILILGNKKDLLPKFPADPLNAKADSSSQQATFASVENSTRKQTWKYVSPLLHNYEYEDIPKYDLCIENQHVLSKVEILSKELGIDLKQGLLHLPHNSKVKLNRDIALFCVSCKDGTLIETVMDWILEL</sequence>
<feature type="binding site" evidence="4">
    <location>
        <position position="55"/>
    </location>
    <ligand>
        <name>Mg(2+)</name>
        <dbReference type="ChEBI" id="CHEBI:18420"/>
    </ligand>
</feature>
<evidence type="ECO:0000256" key="4">
    <source>
        <dbReference type="PIRSR" id="PIRSR606689-2"/>
    </source>
</evidence>
<accession>A0A0A8L6C4</accession>
<dbReference type="InterPro" id="IPR005225">
    <property type="entry name" value="Small_GTP-bd"/>
</dbReference>
<dbReference type="GO" id="GO:0046872">
    <property type="term" value="F:metal ion binding"/>
    <property type="evidence" value="ECO:0007669"/>
    <property type="project" value="UniProtKB-KW"/>
</dbReference>
<keyword evidence="4" id="KW-0460">Magnesium</keyword>